<dbReference type="InterPro" id="IPR039424">
    <property type="entry name" value="SBP_5"/>
</dbReference>
<evidence type="ECO:0000259" key="4">
    <source>
        <dbReference type="Pfam" id="PF00496"/>
    </source>
</evidence>
<dbReference type="InterPro" id="IPR000914">
    <property type="entry name" value="SBP_5_dom"/>
</dbReference>
<comment type="similarity">
    <text evidence="1">Belongs to the bacterial solute-binding protein 5 family.</text>
</comment>
<dbReference type="Proteomes" id="UP000549695">
    <property type="component" value="Unassembled WGS sequence"/>
</dbReference>
<evidence type="ECO:0000256" key="2">
    <source>
        <dbReference type="ARBA" id="ARBA00022448"/>
    </source>
</evidence>
<organism evidence="5 6">
    <name type="scientific">Pseudonocardia alni</name>
    <name type="common">Amycolata alni</name>
    <dbReference type="NCBI Taxonomy" id="33907"/>
    <lineage>
        <taxon>Bacteria</taxon>
        <taxon>Bacillati</taxon>
        <taxon>Actinomycetota</taxon>
        <taxon>Actinomycetes</taxon>
        <taxon>Pseudonocardiales</taxon>
        <taxon>Pseudonocardiaceae</taxon>
        <taxon>Pseudonocardia</taxon>
    </lineage>
</organism>
<dbReference type="PANTHER" id="PTHR30290:SF9">
    <property type="entry name" value="OLIGOPEPTIDE-BINDING PROTEIN APPA"/>
    <property type="match status" value="1"/>
</dbReference>
<gene>
    <name evidence="5" type="ORF">HDA37_004676</name>
</gene>
<comment type="caution">
    <text evidence="5">The sequence shown here is derived from an EMBL/GenBank/DDBJ whole genome shotgun (WGS) entry which is preliminary data.</text>
</comment>
<name>A0A852WAM6_PSEA5</name>
<dbReference type="CDD" id="cd00995">
    <property type="entry name" value="PBP2_NikA_DppA_OppA_like"/>
    <property type="match status" value="1"/>
</dbReference>
<accession>A0A852WAM6</accession>
<dbReference type="Pfam" id="PF00496">
    <property type="entry name" value="SBP_bac_5"/>
    <property type="match status" value="1"/>
</dbReference>
<protein>
    <submittedName>
        <fullName evidence="5">Peptide/nickel transport system substrate-binding protein</fullName>
    </submittedName>
</protein>
<dbReference type="AlphaFoldDB" id="A0A852WAM6"/>
<dbReference type="SUPFAM" id="SSF53850">
    <property type="entry name" value="Periplasmic binding protein-like II"/>
    <property type="match status" value="1"/>
</dbReference>
<dbReference type="Gene3D" id="3.10.105.10">
    <property type="entry name" value="Dipeptide-binding Protein, Domain 3"/>
    <property type="match status" value="1"/>
</dbReference>
<dbReference type="GO" id="GO:0015833">
    <property type="term" value="P:peptide transport"/>
    <property type="evidence" value="ECO:0007669"/>
    <property type="project" value="TreeGrafter"/>
</dbReference>
<dbReference type="GeneID" id="98054346"/>
<keyword evidence="6" id="KW-1185">Reference proteome</keyword>
<keyword evidence="3" id="KW-0732">Signal</keyword>
<keyword evidence="2" id="KW-0813">Transport</keyword>
<evidence type="ECO:0000313" key="5">
    <source>
        <dbReference type="EMBL" id="NYG04391.1"/>
    </source>
</evidence>
<proteinExistence type="inferred from homology"/>
<feature type="domain" description="Solute-binding protein family 5" evidence="4">
    <location>
        <begin position="90"/>
        <end position="421"/>
    </location>
</feature>
<evidence type="ECO:0000313" key="6">
    <source>
        <dbReference type="Proteomes" id="UP000549695"/>
    </source>
</evidence>
<evidence type="ECO:0000256" key="1">
    <source>
        <dbReference type="ARBA" id="ARBA00005695"/>
    </source>
</evidence>
<dbReference type="EMBL" id="JACCCZ010000001">
    <property type="protein sequence ID" value="NYG04391.1"/>
    <property type="molecule type" value="Genomic_DNA"/>
</dbReference>
<sequence length="520" mass="55867">MRARARPSRPRRRLRTLVTIVALVATVGACTSARNLQSSRGERIEGGTLTYAIALDARPAGLFQTLARNNPWVENVFQPLIRLDAGTRAVEPVLATAVDVSPDGRTVRISLREGVTFHDGRTFTAEDVKFTFETTAGKAAGSNLGNVPRSFASVRVEDPTHLTVTAKAPLGDALFDYLNQTPIVDPNTYAGVADGSRIVGTGPFRFTHWQPGAGFTLERYDGYWNRDAVHLQRIEFVVTADATALLSALRSGRAQLAWGLTPSDARPYFGDERYQILDAGGTVYPLGLDTTVAPFDDRRVRQAVGFALDRQRIRDQVFAGTGAVSSLPFPVGARGVPQAQVDHFTYDPDLARRMITEAGAEGARVPISYGANPTVRAIFEIVANNLRAIGLDPVGVTLDQPTFQTGQNQGELGPAWLSLHSQIPLAPSTIIDSIPVLREGNPSKADSPRFEALKKALRTAPPGSPQADAAVVALGAYLNDEAFLHPVVQAPEILVASIKTGDVAVTMRGVTLLENAYVTG</sequence>
<dbReference type="RefSeq" id="WP_179762250.1">
    <property type="nucleotide sequence ID" value="NZ_BAAAJZ010000006.1"/>
</dbReference>
<dbReference type="PANTHER" id="PTHR30290">
    <property type="entry name" value="PERIPLASMIC BINDING COMPONENT OF ABC TRANSPORTER"/>
    <property type="match status" value="1"/>
</dbReference>
<dbReference type="Gene3D" id="3.40.190.10">
    <property type="entry name" value="Periplasmic binding protein-like II"/>
    <property type="match status" value="1"/>
</dbReference>
<evidence type="ECO:0000256" key="3">
    <source>
        <dbReference type="ARBA" id="ARBA00022729"/>
    </source>
</evidence>
<dbReference type="GO" id="GO:1904680">
    <property type="term" value="F:peptide transmembrane transporter activity"/>
    <property type="evidence" value="ECO:0007669"/>
    <property type="project" value="TreeGrafter"/>
</dbReference>
<reference evidence="5 6" key="1">
    <citation type="submission" date="2020-07" db="EMBL/GenBank/DDBJ databases">
        <title>Sequencing the genomes of 1000 actinobacteria strains.</title>
        <authorList>
            <person name="Klenk H.-P."/>
        </authorList>
    </citation>
    <scope>NUCLEOTIDE SEQUENCE [LARGE SCALE GENOMIC DNA]</scope>
    <source>
        <strain evidence="5 6">DSM 44749</strain>
    </source>
</reference>
<dbReference type="PROSITE" id="PS51257">
    <property type="entry name" value="PROKAR_LIPOPROTEIN"/>
    <property type="match status" value="1"/>
</dbReference>